<comment type="caution">
    <text evidence="2">The sequence shown here is derived from an EMBL/GenBank/DDBJ whole genome shotgun (WGS) entry which is preliminary data.</text>
</comment>
<evidence type="ECO:0000313" key="3">
    <source>
        <dbReference type="Proteomes" id="UP001500542"/>
    </source>
</evidence>
<keyword evidence="3" id="KW-1185">Reference proteome</keyword>
<dbReference type="SUPFAM" id="SSF51182">
    <property type="entry name" value="RmlC-like cupins"/>
    <property type="match status" value="1"/>
</dbReference>
<organism evidence="2 3">
    <name type="scientific">Kribbella koreensis</name>
    <dbReference type="NCBI Taxonomy" id="57909"/>
    <lineage>
        <taxon>Bacteria</taxon>
        <taxon>Bacillati</taxon>
        <taxon>Actinomycetota</taxon>
        <taxon>Actinomycetes</taxon>
        <taxon>Propionibacteriales</taxon>
        <taxon>Kribbellaceae</taxon>
        <taxon>Kribbella</taxon>
    </lineage>
</organism>
<dbReference type="EMBL" id="BAAAHK010000004">
    <property type="protein sequence ID" value="GAA0935096.1"/>
    <property type="molecule type" value="Genomic_DNA"/>
</dbReference>
<evidence type="ECO:0000256" key="1">
    <source>
        <dbReference type="ARBA" id="ARBA00010154"/>
    </source>
</evidence>
<dbReference type="Proteomes" id="UP001500542">
    <property type="component" value="Unassembled WGS sequence"/>
</dbReference>
<accession>A0ABP4ADQ1</accession>
<reference evidence="3" key="1">
    <citation type="journal article" date="2019" name="Int. J. Syst. Evol. Microbiol.">
        <title>The Global Catalogue of Microorganisms (GCM) 10K type strain sequencing project: providing services to taxonomists for standard genome sequencing and annotation.</title>
        <authorList>
            <consortium name="The Broad Institute Genomics Platform"/>
            <consortium name="The Broad Institute Genome Sequencing Center for Infectious Disease"/>
            <person name="Wu L."/>
            <person name="Ma J."/>
        </authorList>
    </citation>
    <scope>NUCLEOTIDE SEQUENCE [LARGE SCALE GENOMIC DNA]</scope>
    <source>
        <strain evidence="3">JCM 10977</strain>
    </source>
</reference>
<sequence>MPSVKQTSIPGLLQIELDLIETPQGWFKESFQQAKLVDQGFPQVEFVQNNMAYTTEVGITRGIHAEAWDRYISPALGRLFTAIVDLREGATFGRLETFELTPGQAIFLPEGCGHSFCTLEPNTVYTYLLAAHWTPDAPRTMVNLFDPQLAVPWPLPKDQLHYVEADATAPYLDAVTPIRL</sequence>
<evidence type="ECO:0008006" key="4">
    <source>
        <dbReference type="Google" id="ProtNLM"/>
    </source>
</evidence>
<gene>
    <name evidence="2" type="ORF">GCM10009554_21710</name>
</gene>
<name>A0ABP4ADQ1_9ACTN</name>
<protein>
    <recommendedName>
        <fullName evidence="4">dTDP-4-dehydrorhamnose 3,5-epimerase</fullName>
    </recommendedName>
</protein>
<dbReference type="InterPro" id="IPR014710">
    <property type="entry name" value="RmlC-like_jellyroll"/>
</dbReference>
<dbReference type="PANTHER" id="PTHR21047:SF2">
    <property type="entry name" value="THYMIDINE DIPHOSPHO-4-KETO-RHAMNOSE 3,5-EPIMERASE"/>
    <property type="match status" value="1"/>
</dbReference>
<dbReference type="PANTHER" id="PTHR21047">
    <property type="entry name" value="DTDP-6-DEOXY-D-GLUCOSE-3,5 EPIMERASE"/>
    <property type="match status" value="1"/>
</dbReference>
<dbReference type="InterPro" id="IPR000888">
    <property type="entry name" value="RmlC-like"/>
</dbReference>
<comment type="similarity">
    <text evidence="1">Belongs to the dTDP-4-dehydrorhamnose 3,5-epimerase family.</text>
</comment>
<dbReference type="Pfam" id="PF00908">
    <property type="entry name" value="dTDP_sugar_isom"/>
    <property type="match status" value="1"/>
</dbReference>
<evidence type="ECO:0000313" key="2">
    <source>
        <dbReference type="EMBL" id="GAA0935096.1"/>
    </source>
</evidence>
<proteinExistence type="inferred from homology"/>
<dbReference type="Gene3D" id="2.60.120.10">
    <property type="entry name" value="Jelly Rolls"/>
    <property type="match status" value="1"/>
</dbReference>
<dbReference type="RefSeq" id="WP_343967567.1">
    <property type="nucleotide sequence ID" value="NZ_BAAAHK010000004.1"/>
</dbReference>
<dbReference type="InterPro" id="IPR011051">
    <property type="entry name" value="RmlC_Cupin_sf"/>
</dbReference>